<keyword evidence="1" id="KW-0732">Signal</keyword>
<dbReference type="SUPFAM" id="SSF48452">
    <property type="entry name" value="TPR-like"/>
    <property type="match status" value="1"/>
</dbReference>
<dbReference type="Pfam" id="PF12771">
    <property type="entry name" value="SusD-like_2"/>
    <property type="match status" value="1"/>
</dbReference>
<protein>
    <submittedName>
        <fullName evidence="2">Starch-binding associating with outer membrane</fullName>
    </submittedName>
</protein>
<feature type="chain" id="PRO_5008922285" evidence="1">
    <location>
        <begin position="25"/>
        <end position="514"/>
    </location>
</feature>
<dbReference type="EMBL" id="FMMM01000014">
    <property type="protein sequence ID" value="SCQ17902.1"/>
    <property type="molecule type" value="Genomic_DNA"/>
</dbReference>
<feature type="signal peptide" evidence="1">
    <location>
        <begin position="1"/>
        <end position="24"/>
    </location>
</feature>
<gene>
    <name evidence="2" type="ORF">TFUB20_00160</name>
</gene>
<accession>A0A1D3UCN7</accession>
<dbReference type="Proteomes" id="UP000182057">
    <property type="component" value="Unassembled WGS sequence"/>
</dbReference>
<evidence type="ECO:0000313" key="2">
    <source>
        <dbReference type="EMBL" id="SCQ17902.1"/>
    </source>
</evidence>
<proteinExistence type="predicted"/>
<dbReference type="OrthoDB" id="1109828at2"/>
<dbReference type="InterPro" id="IPR041662">
    <property type="entry name" value="SusD-like_2"/>
</dbReference>
<reference evidence="2 3" key="1">
    <citation type="submission" date="2016-09" db="EMBL/GenBank/DDBJ databases">
        <authorList>
            <person name="Capua I."/>
            <person name="De Benedictis P."/>
            <person name="Joannis T."/>
            <person name="Lombin L.H."/>
            <person name="Cattoli G."/>
        </authorList>
    </citation>
    <scope>NUCLEOTIDE SEQUENCE [LARGE SCALE GENOMIC DNA]</scope>
    <source>
        <strain evidence="2 3">UB20</strain>
    </source>
</reference>
<dbReference type="Gene3D" id="1.25.40.390">
    <property type="match status" value="1"/>
</dbReference>
<evidence type="ECO:0000313" key="3">
    <source>
        <dbReference type="Proteomes" id="UP000182057"/>
    </source>
</evidence>
<dbReference type="PROSITE" id="PS51257">
    <property type="entry name" value="PROKAR_LIPOPROTEIN"/>
    <property type="match status" value="1"/>
</dbReference>
<name>A0A1D3UCN7_TANFO</name>
<dbReference type="InterPro" id="IPR011990">
    <property type="entry name" value="TPR-like_helical_dom_sf"/>
</dbReference>
<dbReference type="AlphaFoldDB" id="A0A1D3UCN7"/>
<organism evidence="2 3">
    <name type="scientific">Tannerella forsythia</name>
    <name type="common">Bacteroides forsythus</name>
    <dbReference type="NCBI Taxonomy" id="28112"/>
    <lineage>
        <taxon>Bacteria</taxon>
        <taxon>Pseudomonadati</taxon>
        <taxon>Bacteroidota</taxon>
        <taxon>Bacteroidia</taxon>
        <taxon>Bacteroidales</taxon>
        <taxon>Tannerellaceae</taxon>
        <taxon>Tannerella</taxon>
    </lineage>
</organism>
<evidence type="ECO:0000256" key="1">
    <source>
        <dbReference type="SAM" id="SignalP"/>
    </source>
</evidence>
<sequence precursor="true">MNMTMKNRISIVVIMIASCIIASCDNFEDMNQNPDQPNKVSPEMLATQILKNTYRFWNPVPDDFQQGTNLMNKHIALLRTNPNPAQYFYSYYPYGGFGAYAGLTDLRLMSKYSKGTKQEPSYNGLELFLKASLGFSATLNMGDVPYSEAGKAHEGITKPKYDKQEDIFKQVLEDFRKAEEFFARGEKFDGDMMFNGDAEKWRRLSNAMQLKVLQTLSRKITDEQKTRFASIVEAGHLMQGNDDNFRLIYSDNPNAGYPFWNGETHRSYTAVSKLCVDALKQLNDRRLFYFAEPAEKLIKEGKKESEFDAYEGAPTELSAEKLAVNNSAGMYSLINKRYPLYLDGEPMLIFTYSEQCFIIAEAIEEGWVKGDAKDYYEKGVRAMLEYYMNLPHTKEHVHGMAIDKDYIKNYFTGAAAYAVSGSKQERLQQIWIQRWLIDFFQGNGGNYPQFLRTGYPVYPLDASTCMNPDDKTTYPKRWMYPTSEQTANPENYHKAIDEQYGGYDGINQVPWYLK</sequence>